<reference evidence="1" key="2">
    <citation type="submission" date="2020-11" db="EMBL/GenBank/DDBJ databases">
        <authorList>
            <person name="McCartney M.A."/>
            <person name="Auch B."/>
            <person name="Kono T."/>
            <person name="Mallez S."/>
            <person name="Becker A."/>
            <person name="Gohl D.M."/>
            <person name="Silverstein K.A.T."/>
            <person name="Koren S."/>
            <person name="Bechman K.B."/>
            <person name="Herman A."/>
            <person name="Abrahante J.E."/>
            <person name="Garbe J."/>
        </authorList>
    </citation>
    <scope>NUCLEOTIDE SEQUENCE</scope>
    <source>
        <strain evidence="1">Duluth1</strain>
        <tissue evidence="1">Whole animal</tissue>
    </source>
</reference>
<gene>
    <name evidence="1" type="ORF">DPMN_169438</name>
</gene>
<dbReference type="AlphaFoldDB" id="A0A9D4DV89"/>
<evidence type="ECO:0000313" key="2">
    <source>
        <dbReference type="Proteomes" id="UP000828390"/>
    </source>
</evidence>
<sequence length="69" mass="7658">MDLSIASSPESMDFATLTVVTDPYVHAQDYQQNYTAVIVSIHNYTTVIVCIHNYTAVIVSSHKTTQLPL</sequence>
<accession>A0A9D4DV89</accession>
<comment type="caution">
    <text evidence="1">The sequence shown here is derived from an EMBL/GenBank/DDBJ whole genome shotgun (WGS) entry which is preliminary data.</text>
</comment>
<dbReference type="Proteomes" id="UP000828390">
    <property type="component" value="Unassembled WGS sequence"/>
</dbReference>
<name>A0A9D4DV89_DREPO</name>
<reference evidence="1" key="1">
    <citation type="journal article" date="2019" name="bioRxiv">
        <title>The Genome of the Zebra Mussel, Dreissena polymorpha: A Resource for Invasive Species Research.</title>
        <authorList>
            <person name="McCartney M.A."/>
            <person name="Auch B."/>
            <person name="Kono T."/>
            <person name="Mallez S."/>
            <person name="Zhang Y."/>
            <person name="Obille A."/>
            <person name="Becker A."/>
            <person name="Abrahante J.E."/>
            <person name="Garbe J."/>
            <person name="Badalamenti J.P."/>
            <person name="Herman A."/>
            <person name="Mangelson H."/>
            <person name="Liachko I."/>
            <person name="Sullivan S."/>
            <person name="Sone E.D."/>
            <person name="Koren S."/>
            <person name="Silverstein K.A.T."/>
            <person name="Beckman K.B."/>
            <person name="Gohl D.M."/>
        </authorList>
    </citation>
    <scope>NUCLEOTIDE SEQUENCE</scope>
    <source>
        <strain evidence="1">Duluth1</strain>
        <tissue evidence="1">Whole animal</tissue>
    </source>
</reference>
<organism evidence="1 2">
    <name type="scientific">Dreissena polymorpha</name>
    <name type="common">Zebra mussel</name>
    <name type="synonym">Mytilus polymorpha</name>
    <dbReference type="NCBI Taxonomy" id="45954"/>
    <lineage>
        <taxon>Eukaryota</taxon>
        <taxon>Metazoa</taxon>
        <taxon>Spiralia</taxon>
        <taxon>Lophotrochozoa</taxon>
        <taxon>Mollusca</taxon>
        <taxon>Bivalvia</taxon>
        <taxon>Autobranchia</taxon>
        <taxon>Heteroconchia</taxon>
        <taxon>Euheterodonta</taxon>
        <taxon>Imparidentia</taxon>
        <taxon>Neoheterodontei</taxon>
        <taxon>Myida</taxon>
        <taxon>Dreissenoidea</taxon>
        <taxon>Dreissenidae</taxon>
        <taxon>Dreissena</taxon>
    </lineage>
</organism>
<keyword evidence="2" id="KW-1185">Reference proteome</keyword>
<dbReference type="EMBL" id="JAIWYP010000009">
    <property type="protein sequence ID" value="KAH3768226.1"/>
    <property type="molecule type" value="Genomic_DNA"/>
</dbReference>
<proteinExistence type="predicted"/>
<evidence type="ECO:0000313" key="1">
    <source>
        <dbReference type="EMBL" id="KAH3768226.1"/>
    </source>
</evidence>
<protein>
    <submittedName>
        <fullName evidence="1">Uncharacterized protein</fullName>
    </submittedName>
</protein>